<dbReference type="RefSeq" id="WP_166953625.1">
    <property type="nucleotide sequence ID" value="NZ_JAASQI010000006.1"/>
</dbReference>
<feature type="transmembrane region" description="Helical" evidence="11">
    <location>
        <begin position="12"/>
        <end position="31"/>
    </location>
</feature>
<dbReference type="PANTHER" id="PTHR32243">
    <property type="entry name" value="MALTOSE TRANSPORT SYSTEM PERMEASE-RELATED"/>
    <property type="match status" value="1"/>
</dbReference>
<dbReference type="InterPro" id="IPR035906">
    <property type="entry name" value="MetI-like_sf"/>
</dbReference>
<evidence type="ECO:0000256" key="3">
    <source>
        <dbReference type="ARBA" id="ARBA00009047"/>
    </source>
</evidence>
<evidence type="ECO:0000256" key="5">
    <source>
        <dbReference type="ARBA" id="ARBA00022475"/>
    </source>
</evidence>
<comment type="caution">
    <text evidence="13">The sequence shown here is derived from an EMBL/GenBank/DDBJ whole genome shotgun (WGS) entry which is preliminary data.</text>
</comment>
<dbReference type="SUPFAM" id="SSF161098">
    <property type="entry name" value="MetI-like"/>
    <property type="match status" value="1"/>
</dbReference>
<keyword evidence="9 11" id="KW-0472">Membrane</keyword>
<evidence type="ECO:0000313" key="13">
    <source>
        <dbReference type="EMBL" id="NIJ58828.1"/>
    </source>
</evidence>
<dbReference type="Pfam" id="PF00528">
    <property type="entry name" value="BPD_transp_1"/>
    <property type="match status" value="1"/>
</dbReference>
<feature type="transmembrane region" description="Helical" evidence="11">
    <location>
        <begin position="106"/>
        <end position="128"/>
    </location>
</feature>
<keyword evidence="5" id="KW-1003">Cell membrane</keyword>
<evidence type="ECO:0000256" key="10">
    <source>
        <dbReference type="ARBA" id="ARBA00041109"/>
    </source>
</evidence>
<comment type="subcellular location">
    <subcellularLocation>
        <location evidence="2 11">Cell membrane</location>
        <topology evidence="2 11">Multi-pass membrane protein</topology>
    </subcellularLocation>
</comment>
<feature type="transmembrane region" description="Helical" evidence="11">
    <location>
        <begin position="140"/>
        <end position="158"/>
    </location>
</feature>
<comment type="function">
    <text evidence="1">Part of the ABC transporter complex MalEFGK involved in maltose/maltodextrin import. Probably responsible for the translocation of the substrate across the membrane.</text>
</comment>
<dbReference type="Proteomes" id="UP001429580">
    <property type="component" value="Unassembled WGS sequence"/>
</dbReference>
<gene>
    <name evidence="13" type="ORF">FHS82_002683</name>
</gene>
<dbReference type="EMBL" id="JAASQI010000006">
    <property type="protein sequence ID" value="NIJ58828.1"/>
    <property type="molecule type" value="Genomic_DNA"/>
</dbReference>
<dbReference type="InterPro" id="IPR000515">
    <property type="entry name" value="MetI-like"/>
</dbReference>
<evidence type="ECO:0000256" key="4">
    <source>
        <dbReference type="ARBA" id="ARBA00022448"/>
    </source>
</evidence>
<evidence type="ECO:0000256" key="2">
    <source>
        <dbReference type="ARBA" id="ARBA00004651"/>
    </source>
</evidence>
<organism evidence="13 14">
    <name type="scientific">Pseudochelatococcus lubricantis</name>
    <dbReference type="NCBI Taxonomy" id="1538102"/>
    <lineage>
        <taxon>Bacteria</taxon>
        <taxon>Pseudomonadati</taxon>
        <taxon>Pseudomonadota</taxon>
        <taxon>Alphaproteobacteria</taxon>
        <taxon>Hyphomicrobiales</taxon>
        <taxon>Chelatococcaceae</taxon>
        <taxon>Pseudochelatococcus</taxon>
    </lineage>
</organism>
<feature type="transmembrane region" description="Helical" evidence="11">
    <location>
        <begin position="73"/>
        <end position="94"/>
    </location>
</feature>
<evidence type="ECO:0000313" key="14">
    <source>
        <dbReference type="Proteomes" id="UP001429580"/>
    </source>
</evidence>
<dbReference type="PROSITE" id="PS50928">
    <property type="entry name" value="ABC_TM1"/>
    <property type="match status" value="1"/>
</dbReference>
<proteinExistence type="inferred from homology"/>
<evidence type="ECO:0000256" key="1">
    <source>
        <dbReference type="ARBA" id="ARBA00002264"/>
    </source>
</evidence>
<evidence type="ECO:0000256" key="11">
    <source>
        <dbReference type="RuleBase" id="RU363032"/>
    </source>
</evidence>
<keyword evidence="7 11" id="KW-0812">Transmembrane</keyword>
<accession>A0ABX0V2M2</accession>
<feature type="transmembrane region" description="Helical" evidence="11">
    <location>
        <begin position="244"/>
        <end position="267"/>
    </location>
</feature>
<comment type="similarity">
    <text evidence="3">Belongs to the binding-protein-dependent transport system permease family. MalFG subfamily.</text>
</comment>
<keyword evidence="4 11" id="KW-0813">Transport</keyword>
<dbReference type="CDD" id="cd06261">
    <property type="entry name" value="TM_PBP2"/>
    <property type="match status" value="1"/>
</dbReference>
<evidence type="ECO:0000259" key="12">
    <source>
        <dbReference type="PROSITE" id="PS50928"/>
    </source>
</evidence>
<feature type="domain" description="ABC transmembrane type-1" evidence="12">
    <location>
        <begin position="69"/>
        <end position="262"/>
    </location>
</feature>
<keyword evidence="6 13" id="KW-0762">Sugar transport</keyword>
<dbReference type="Gene3D" id="1.10.3720.10">
    <property type="entry name" value="MetI-like"/>
    <property type="match status" value="1"/>
</dbReference>
<name>A0ABX0V2M2_9HYPH</name>
<reference evidence="13 14" key="1">
    <citation type="submission" date="2020-03" db="EMBL/GenBank/DDBJ databases">
        <title>Genomic Encyclopedia of Type Strains, Phase IV (KMG-IV): sequencing the most valuable type-strain genomes for metagenomic binning, comparative biology and taxonomic classification.</title>
        <authorList>
            <person name="Goeker M."/>
        </authorList>
    </citation>
    <scope>NUCLEOTIDE SEQUENCE [LARGE SCALE GENOMIC DNA]</scope>
    <source>
        <strain evidence="13 14">DSM 103870</strain>
    </source>
</reference>
<dbReference type="InterPro" id="IPR050901">
    <property type="entry name" value="BP-dep_ABC_trans_perm"/>
</dbReference>
<protein>
    <recommendedName>
        <fullName evidence="10">Maltose/maltodextrin transport system permease protein MalG</fullName>
    </recommendedName>
</protein>
<dbReference type="PANTHER" id="PTHR32243:SF50">
    <property type="entry name" value="MALTOSE_MALTODEXTRIN TRANSPORT SYSTEM PERMEASE PROTEIN MALG"/>
    <property type="match status" value="1"/>
</dbReference>
<feature type="transmembrane region" description="Helical" evidence="11">
    <location>
        <begin position="187"/>
        <end position="208"/>
    </location>
</feature>
<evidence type="ECO:0000256" key="9">
    <source>
        <dbReference type="ARBA" id="ARBA00023136"/>
    </source>
</evidence>
<evidence type="ECO:0000256" key="7">
    <source>
        <dbReference type="ARBA" id="ARBA00022692"/>
    </source>
</evidence>
<evidence type="ECO:0000256" key="8">
    <source>
        <dbReference type="ARBA" id="ARBA00022989"/>
    </source>
</evidence>
<keyword evidence="14" id="KW-1185">Reference proteome</keyword>
<sequence length="277" mass="29399">MSRKLRSRLSLIAFSAFILIFNLGPILWGILGSLRPREEIMRFPPQPLPSSLSLEHYAAIAESGFLGAARNSLIYAAITVVVALVAGSIAAYALDRLRFAGKAVVMFLVIAGIPLASGAAALIVPSYLYMTSLGLSDTPWVLPLVYIAYNLPTAVWVLKGALGGLSRELDEAAAIDGAGRLRTLFEILLPLCKPAIGAAALFCFVGAWNEFVAGSVLVDNPDLRPVQVSIYQNMGYFGRDWGPLLAAATLAILPIIAAFLVFGRLLIAGLTKGAVKG</sequence>
<evidence type="ECO:0000256" key="6">
    <source>
        <dbReference type="ARBA" id="ARBA00022597"/>
    </source>
</evidence>
<keyword evidence="8 11" id="KW-1133">Transmembrane helix</keyword>